<comment type="function">
    <text evidence="6">Catalyzes the transfer of a ribosyl phosphate group from 5-phosphoribose 1-diphosphate to orotate, leading to the formation of orotidine monophosphate (OMP).</text>
</comment>
<dbReference type="AlphaFoldDB" id="A0A9E5DCC2"/>
<comment type="pathway">
    <text evidence="1 6">Pyrimidine metabolism; UMP biosynthesis via de novo pathway; UMP from orotate: step 1/2.</text>
</comment>
<evidence type="ECO:0000256" key="1">
    <source>
        <dbReference type="ARBA" id="ARBA00004889"/>
    </source>
</evidence>
<accession>A0A9E5DCC2</accession>
<proteinExistence type="inferred from homology"/>
<evidence type="ECO:0000256" key="5">
    <source>
        <dbReference type="ARBA" id="ARBA00022975"/>
    </source>
</evidence>
<feature type="binding site" evidence="6">
    <location>
        <position position="94"/>
    </location>
    <ligand>
        <name>5-phospho-alpha-D-ribose 1-diphosphate</name>
        <dbReference type="ChEBI" id="CHEBI:58017"/>
        <note>ligand shared between dimeric partners</note>
    </ligand>
</feature>
<gene>
    <name evidence="6" type="primary">pyrE</name>
    <name evidence="8" type="ORF">KDK67_08175</name>
</gene>
<dbReference type="GO" id="GO:0019856">
    <property type="term" value="P:pyrimidine nucleobase biosynthetic process"/>
    <property type="evidence" value="ECO:0007669"/>
    <property type="project" value="TreeGrafter"/>
</dbReference>
<comment type="similarity">
    <text evidence="6">Belongs to the purine/pyrimidine phosphoribosyltransferase family. PyrE subfamily.</text>
</comment>
<dbReference type="InterPro" id="IPR029057">
    <property type="entry name" value="PRTase-like"/>
</dbReference>
<dbReference type="PANTHER" id="PTHR19278:SF9">
    <property type="entry name" value="URIDINE 5'-MONOPHOSPHATE SYNTHASE"/>
    <property type="match status" value="1"/>
</dbReference>
<dbReference type="HAMAP" id="MF_01208">
    <property type="entry name" value="PyrE"/>
    <property type="match status" value="1"/>
</dbReference>
<dbReference type="EC" id="2.4.2.10" evidence="2 6"/>
<dbReference type="NCBIfam" id="TIGR00336">
    <property type="entry name" value="pyrE"/>
    <property type="match status" value="1"/>
</dbReference>
<feature type="binding site" description="in other chain" evidence="6">
    <location>
        <begin position="120"/>
        <end position="128"/>
    </location>
    <ligand>
        <name>5-phospho-alpha-D-ribose 1-diphosphate</name>
        <dbReference type="ChEBI" id="CHEBI:58017"/>
        <note>ligand shared between dimeric partners</note>
    </ligand>
</feature>
<dbReference type="InterPro" id="IPR000836">
    <property type="entry name" value="PRTase_dom"/>
</dbReference>
<evidence type="ECO:0000313" key="8">
    <source>
        <dbReference type="EMBL" id="MCM1986964.1"/>
    </source>
</evidence>
<keyword evidence="4 6" id="KW-0808">Transferase</keyword>
<feature type="domain" description="Phosphoribosyltransferase" evidence="7">
    <location>
        <begin position="45"/>
        <end position="155"/>
    </location>
</feature>
<keyword evidence="6" id="KW-0460">Magnesium</keyword>
<comment type="caution">
    <text evidence="8">The sequence shown here is derived from an EMBL/GenBank/DDBJ whole genome shotgun (WGS) entry which is preliminary data.</text>
</comment>
<reference evidence="8" key="2">
    <citation type="submission" date="2021-04" db="EMBL/GenBank/DDBJ databases">
        <authorList>
            <person name="Dong X."/>
        </authorList>
    </citation>
    <scope>NUCLEOTIDE SEQUENCE</scope>
    <source>
        <strain evidence="8">LLY</strain>
    </source>
</reference>
<dbReference type="InterPro" id="IPR004467">
    <property type="entry name" value="Or_phspho_trans_dom"/>
</dbReference>
<comment type="subunit">
    <text evidence="6">Homodimer.</text>
</comment>
<dbReference type="EMBL" id="JAGSOI010000030">
    <property type="protein sequence ID" value="MCM1986964.1"/>
    <property type="molecule type" value="Genomic_DNA"/>
</dbReference>
<sequence length="182" mass="18949">MTTANDKNELIEALEGCGAVKFGDFTLASGKKSKYYIDIKKASSNPSTLKIIAKQAASMIKKIDIDLIGGVALGGVPIATAVSLETGLPLLLIRKATKDYGTGGRFAGDATKGDRIILLEDVTTSGGSVIEAIGAIREAGCIVEKVITVVDREDGATGNLAEIDVELIPLVRASELLEKCGL</sequence>
<protein>
    <recommendedName>
        <fullName evidence="2 6">Orotate phosphoribosyltransferase</fullName>
        <shortName evidence="6">OPRT</shortName>
        <shortName evidence="6">OPRTase</shortName>
        <ecNumber evidence="2 6">2.4.2.10</ecNumber>
    </recommendedName>
</protein>
<reference evidence="8" key="1">
    <citation type="journal article" date="2021" name="mSystems">
        <title>Bacteria and Archaea Synergistically Convert Glycine Betaine to Biogenic Methane in the Formosa Cold Seep of the South China Sea.</title>
        <authorList>
            <person name="Li L."/>
            <person name="Zhang W."/>
            <person name="Zhang S."/>
            <person name="Song L."/>
            <person name="Sun Q."/>
            <person name="Zhang H."/>
            <person name="Xiang H."/>
            <person name="Dong X."/>
        </authorList>
    </citation>
    <scope>NUCLEOTIDE SEQUENCE</scope>
    <source>
        <strain evidence="8">LLY</strain>
    </source>
</reference>
<dbReference type="GO" id="GO:0000287">
    <property type="term" value="F:magnesium ion binding"/>
    <property type="evidence" value="ECO:0007669"/>
    <property type="project" value="UniProtKB-UniRule"/>
</dbReference>
<organism evidence="8 9">
    <name type="scientific">Methanococcoides seepicolus</name>
    <dbReference type="NCBI Taxonomy" id="2828780"/>
    <lineage>
        <taxon>Archaea</taxon>
        <taxon>Methanobacteriati</taxon>
        <taxon>Methanobacteriota</taxon>
        <taxon>Stenosarchaea group</taxon>
        <taxon>Methanomicrobia</taxon>
        <taxon>Methanosarcinales</taxon>
        <taxon>Methanosarcinaceae</taxon>
        <taxon>Methanococcoides</taxon>
    </lineage>
</organism>
<comment type="caution">
    <text evidence="6">Lacks conserved residue(s) required for the propagation of feature annotation.</text>
</comment>
<feature type="binding site" evidence="6">
    <location>
        <position position="124"/>
    </location>
    <ligand>
        <name>orotate</name>
        <dbReference type="ChEBI" id="CHEBI:30839"/>
    </ligand>
</feature>
<dbReference type="RefSeq" id="WP_250868316.1">
    <property type="nucleotide sequence ID" value="NZ_JAGSOI010000030.1"/>
</dbReference>
<dbReference type="Gene3D" id="3.40.50.2020">
    <property type="match status" value="1"/>
</dbReference>
<name>A0A9E5DCC2_9EURY</name>
<dbReference type="PANTHER" id="PTHR19278">
    <property type="entry name" value="OROTATE PHOSPHORIBOSYLTRANSFERASE"/>
    <property type="match status" value="1"/>
</dbReference>
<evidence type="ECO:0000259" key="7">
    <source>
        <dbReference type="Pfam" id="PF00156"/>
    </source>
</evidence>
<evidence type="ECO:0000256" key="2">
    <source>
        <dbReference type="ARBA" id="ARBA00011971"/>
    </source>
</evidence>
<comment type="cofactor">
    <cofactor evidence="6">
        <name>Mg(2+)</name>
        <dbReference type="ChEBI" id="CHEBI:18420"/>
    </cofactor>
</comment>
<keyword evidence="3 6" id="KW-0328">Glycosyltransferase</keyword>
<dbReference type="InterPro" id="IPR023031">
    <property type="entry name" value="OPRT"/>
</dbReference>
<feature type="binding site" evidence="6">
    <location>
        <position position="152"/>
    </location>
    <ligand>
        <name>orotate</name>
        <dbReference type="ChEBI" id="CHEBI:30839"/>
    </ligand>
</feature>
<dbReference type="CDD" id="cd06223">
    <property type="entry name" value="PRTases_typeI"/>
    <property type="match status" value="1"/>
</dbReference>
<dbReference type="GO" id="GO:0004588">
    <property type="term" value="F:orotate phosphoribosyltransferase activity"/>
    <property type="evidence" value="ECO:0007669"/>
    <property type="project" value="UniProtKB-UniRule"/>
</dbReference>
<dbReference type="GO" id="GO:0044205">
    <property type="term" value="P:'de novo' UMP biosynthetic process"/>
    <property type="evidence" value="ECO:0007669"/>
    <property type="project" value="UniProtKB-UniRule"/>
</dbReference>
<feature type="binding site" description="in other chain" evidence="6">
    <location>
        <position position="95"/>
    </location>
    <ligand>
        <name>5-phospho-alpha-D-ribose 1-diphosphate</name>
        <dbReference type="ChEBI" id="CHEBI:58017"/>
        <note>ligand shared between dimeric partners</note>
    </ligand>
</feature>
<keyword evidence="9" id="KW-1185">Reference proteome</keyword>
<evidence type="ECO:0000256" key="6">
    <source>
        <dbReference type="HAMAP-Rule" id="MF_01208"/>
    </source>
</evidence>
<comment type="catalytic activity">
    <reaction evidence="6">
        <text>orotidine 5'-phosphate + diphosphate = orotate + 5-phospho-alpha-D-ribose 1-diphosphate</text>
        <dbReference type="Rhea" id="RHEA:10380"/>
        <dbReference type="ChEBI" id="CHEBI:30839"/>
        <dbReference type="ChEBI" id="CHEBI:33019"/>
        <dbReference type="ChEBI" id="CHEBI:57538"/>
        <dbReference type="ChEBI" id="CHEBI:58017"/>
        <dbReference type="EC" id="2.4.2.10"/>
    </reaction>
</comment>
<evidence type="ECO:0000256" key="3">
    <source>
        <dbReference type="ARBA" id="ARBA00022676"/>
    </source>
</evidence>
<evidence type="ECO:0000313" key="9">
    <source>
        <dbReference type="Proteomes" id="UP001056766"/>
    </source>
</evidence>
<dbReference type="Proteomes" id="UP001056766">
    <property type="component" value="Unassembled WGS sequence"/>
</dbReference>
<dbReference type="SUPFAM" id="SSF53271">
    <property type="entry name" value="PRTase-like"/>
    <property type="match status" value="1"/>
</dbReference>
<dbReference type="Pfam" id="PF00156">
    <property type="entry name" value="Pribosyltran"/>
    <property type="match status" value="1"/>
</dbReference>
<evidence type="ECO:0000256" key="4">
    <source>
        <dbReference type="ARBA" id="ARBA00022679"/>
    </source>
</evidence>
<keyword evidence="5 6" id="KW-0665">Pyrimidine biosynthesis</keyword>
<feature type="binding site" evidence="6">
    <location>
        <position position="98"/>
    </location>
    <ligand>
        <name>5-phospho-alpha-D-ribose 1-diphosphate</name>
        <dbReference type="ChEBI" id="CHEBI:58017"/>
        <note>ligand shared between dimeric partners</note>
    </ligand>
</feature>